<name>A0A9X1JY87_9RHOB</name>
<evidence type="ECO:0008006" key="3">
    <source>
        <dbReference type="Google" id="ProtNLM"/>
    </source>
</evidence>
<keyword evidence="2" id="KW-1185">Reference proteome</keyword>
<sequence>MGVSEPVAEVVTFRLATGVAPEEFLKAANGIAPFLRASGAVISRTLSVDADGLWTDHITWTSMSAAKTAAQELMQRPEAMPMLKAIEEGSATMRHAPIMLTMD</sequence>
<dbReference type="Proteomes" id="UP001138661">
    <property type="component" value="Unassembled WGS sequence"/>
</dbReference>
<organism evidence="1 2">
    <name type="scientific">Roseobacter insulae</name>
    <dbReference type="NCBI Taxonomy" id="2859783"/>
    <lineage>
        <taxon>Bacteria</taxon>
        <taxon>Pseudomonadati</taxon>
        <taxon>Pseudomonadota</taxon>
        <taxon>Alphaproteobacteria</taxon>
        <taxon>Rhodobacterales</taxon>
        <taxon>Roseobacteraceae</taxon>
        <taxon>Roseobacter</taxon>
    </lineage>
</organism>
<reference evidence="1" key="1">
    <citation type="submission" date="2021-07" db="EMBL/GenBank/DDBJ databases">
        <title>Roseobacter insulae sp. nov., isolated from a tidal flat.</title>
        <authorList>
            <person name="Park S."/>
            <person name="Yoon J.-H."/>
        </authorList>
    </citation>
    <scope>NUCLEOTIDE SEQUENCE</scope>
    <source>
        <strain evidence="1">YSTF-M11</strain>
    </source>
</reference>
<protein>
    <recommendedName>
        <fullName evidence="3">ABM domain-containing protein</fullName>
    </recommendedName>
</protein>
<dbReference type="EMBL" id="JAHXDN010000002">
    <property type="protein sequence ID" value="MBW4707941.1"/>
    <property type="molecule type" value="Genomic_DNA"/>
</dbReference>
<evidence type="ECO:0000313" key="2">
    <source>
        <dbReference type="Proteomes" id="UP001138661"/>
    </source>
</evidence>
<gene>
    <name evidence="1" type="ORF">KX928_09095</name>
</gene>
<dbReference type="AlphaFoldDB" id="A0A9X1JY87"/>
<proteinExistence type="predicted"/>
<evidence type="ECO:0000313" key="1">
    <source>
        <dbReference type="EMBL" id="MBW4707941.1"/>
    </source>
</evidence>
<accession>A0A9X1JY87</accession>
<comment type="caution">
    <text evidence="1">The sequence shown here is derived from an EMBL/GenBank/DDBJ whole genome shotgun (WGS) entry which is preliminary data.</text>
</comment>